<dbReference type="InterPro" id="IPR006089">
    <property type="entry name" value="Acyl-CoA_DH_CS"/>
</dbReference>
<evidence type="ECO:0000313" key="19">
    <source>
        <dbReference type="Proteomes" id="UP001208570"/>
    </source>
</evidence>
<comment type="function">
    <text evidence="11">Isobutyryl-CoA dehydrogenase which catalyzes the conversion of 2-methylpropanoyl-CoA to (2E)-2-methylpropenoyl-CoA in the valine catabolic pathway. To a lesser extent, also able to catalyze the oxidation of (2S)-2-methylbutanoyl-CoA.</text>
</comment>
<evidence type="ECO:0000256" key="7">
    <source>
        <dbReference type="ARBA" id="ARBA00023002"/>
    </source>
</evidence>
<reference evidence="18" key="1">
    <citation type="journal article" date="2023" name="Mol. Biol. Evol.">
        <title>Third-Generation Sequencing Reveals the Adaptive Role of the Epigenome in Three Deep-Sea Polychaetes.</title>
        <authorList>
            <person name="Perez M."/>
            <person name="Aroh O."/>
            <person name="Sun Y."/>
            <person name="Lan Y."/>
            <person name="Juniper S.K."/>
            <person name="Young C.R."/>
            <person name="Angers B."/>
            <person name="Qian P.Y."/>
        </authorList>
    </citation>
    <scope>NUCLEOTIDE SEQUENCE</scope>
    <source>
        <strain evidence="18">P08H-3</strain>
    </source>
</reference>
<comment type="caution">
    <text evidence="18">The sequence shown here is derived from an EMBL/GenBank/DDBJ whole genome shotgun (WGS) entry which is preliminary data.</text>
</comment>
<evidence type="ECO:0000256" key="8">
    <source>
        <dbReference type="ARBA" id="ARBA00049552"/>
    </source>
</evidence>
<comment type="similarity">
    <text evidence="3 14">Belongs to the acyl-CoA dehydrogenase family.</text>
</comment>
<dbReference type="InterPro" id="IPR052547">
    <property type="entry name" value="Mito_Isobutyryl-CoADH"/>
</dbReference>
<dbReference type="InterPro" id="IPR013786">
    <property type="entry name" value="AcylCoA_DH/ox_N"/>
</dbReference>
<keyword evidence="19" id="KW-1185">Reference proteome</keyword>
<dbReference type="PIRSF" id="PIRSF016578">
    <property type="entry name" value="HsaA"/>
    <property type="match status" value="1"/>
</dbReference>
<evidence type="ECO:0000256" key="1">
    <source>
        <dbReference type="ARBA" id="ARBA00001974"/>
    </source>
</evidence>
<dbReference type="PANTHER" id="PTHR43831:SF1">
    <property type="entry name" value="ISOBUTYRYL-COA DEHYDROGENASE, MITOCHONDRIAL"/>
    <property type="match status" value="1"/>
</dbReference>
<evidence type="ECO:0000259" key="16">
    <source>
        <dbReference type="Pfam" id="PF02770"/>
    </source>
</evidence>
<evidence type="ECO:0000256" key="5">
    <source>
        <dbReference type="ARBA" id="ARBA00022630"/>
    </source>
</evidence>
<sequence length="388" mass="42886">MNDSISLGKATLGLADDQKQVYHLARDFAIKEMKPHMLEWDIQEIFPVDVLRKIGELGFGAIYCKEEFGGTGLTRLDASVIFEALASGCSSTTAYMTIHNMCAWMIDNYGSKEMKEKYISDMNSMKVLSSYCLTEPGAGSDAASLTTTANRDGDYYVINGSKSFISGGGSSDLYIVMCRTGEPGAKGISCILVEGDNPGLSFGKKEKKISWNSQPTRQVFFEDCRVPITNRLGNEGFGFNIALKGLNGGRLNISSTSLGAAQAALEEARNHILVRKQFGKRLADFQYLQFKLADMATKVAACRLMVRSAAVALQEEHPNHITICSMTKLFVTEECQKVCDDAIQLFGGYGILKDYPVQVFWRDCRVHRILEGTNEVMRMLVAKELLKE</sequence>
<comment type="catalytic activity">
    <reaction evidence="8">
        <text>(2S)-2-methylbutanoyl-CoA + oxidized [electron-transfer flavoprotein] + H(+) = (2E)-2-methylbut-2-enoyl-CoA + reduced [electron-transfer flavoprotein]</text>
        <dbReference type="Rhea" id="RHEA:48256"/>
        <dbReference type="Rhea" id="RHEA-COMP:10685"/>
        <dbReference type="Rhea" id="RHEA-COMP:10686"/>
        <dbReference type="ChEBI" id="CHEBI:15378"/>
        <dbReference type="ChEBI" id="CHEBI:57337"/>
        <dbReference type="ChEBI" id="CHEBI:57692"/>
        <dbReference type="ChEBI" id="CHEBI:58307"/>
        <dbReference type="ChEBI" id="CHEBI:88166"/>
    </reaction>
    <physiologicalReaction direction="left-to-right" evidence="8">
        <dbReference type="Rhea" id="RHEA:48257"/>
    </physiologicalReaction>
</comment>
<keyword evidence="7 14" id="KW-0560">Oxidoreductase</keyword>
<organism evidence="18 19">
    <name type="scientific">Paralvinella palmiformis</name>
    <dbReference type="NCBI Taxonomy" id="53620"/>
    <lineage>
        <taxon>Eukaryota</taxon>
        <taxon>Metazoa</taxon>
        <taxon>Spiralia</taxon>
        <taxon>Lophotrochozoa</taxon>
        <taxon>Annelida</taxon>
        <taxon>Polychaeta</taxon>
        <taxon>Sedentaria</taxon>
        <taxon>Canalipalpata</taxon>
        <taxon>Terebellida</taxon>
        <taxon>Terebelliformia</taxon>
        <taxon>Alvinellidae</taxon>
        <taxon>Paralvinella</taxon>
    </lineage>
</organism>
<evidence type="ECO:0000313" key="18">
    <source>
        <dbReference type="EMBL" id="KAK2169495.1"/>
    </source>
</evidence>
<dbReference type="AlphaFoldDB" id="A0AAD9NGS7"/>
<dbReference type="InterPro" id="IPR036250">
    <property type="entry name" value="AcylCo_DH-like_C"/>
</dbReference>
<evidence type="ECO:0000259" key="15">
    <source>
        <dbReference type="Pfam" id="PF00441"/>
    </source>
</evidence>
<keyword evidence="6 14" id="KW-0274">FAD</keyword>
<evidence type="ECO:0000256" key="9">
    <source>
        <dbReference type="ARBA" id="ARBA00050268"/>
    </source>
</evidence>
<dbReference type="InterPro" id="IPR009100">
    <property type="entry name" value="AcylCoA_DH/oxidase_NM_dom_sf"/>
</dbReference>
<proteinExistence type="inferred from homology"/>
<dbReference type="Pfam" id="PF00441">
    <property type="entry name" value="Acyl-CoA_dh_1"/>
    <property type="match status" value="1"/>
</dbReference>
<dbReference type="PANTHER" id="PTHR43831">
    <property type="entry name" value="ISOBUTYRYL-COA DEHYDROGENASE"/>
    <property type="match status" value="1"/>
</dbReference>
<comment type="pathway">
    <text evidence="2">Amino-acid degradation; L-valine degradation.</text>
</comment>
<dbReference type="Gene3D" id="1.10.540.10">
    <property type="entry name" value="Acyl-CoA dehydrogenase/oxidase, N-terminal domain"/>
    <property type="match status" value="1"/>
</dbReference>
<protein>
    <recommendedName>
        <fullName evidence="12">Isobutyryl-CoA dehydrogenase, mitochondrial</fullName>
    </recommendedName>
    <alternativeName>
        <fullName evidence="13">Acyl-CoA dehydrogenase family member 8</fullName>
    </alternativeName>
</protein>
<evidence type="ECO:0000256" key="2">
    <source>
        <dbReference type="ARBA" id="ARBA00005109"/>
    </source>
</evidence>
<dbReference type="InterPro" id="IPR009075">
    <property type="entry name" value="AcylCo_DH/oxidase_C"/>
</dbReference>
<evidence type="ECO:0000256" key="13">
    <source>
        <dbReference type="ARBA" id="ARBA00076026"/>
    </source>
</evidence>
<evidence type="ECO:0000259" key="17">
    <source>
        <dbReference type="Pfam" id="PF02771"/>
    </source>
</evidence>
<dbReference type="SUPFAM" id="SSF47203">
    <property type="entry name" value="Acyl-CoA dehydrogenase C-terminal domain-like"/>
    <property type="match status" value="1"/>
</dbReference>
<evidence type="ECO:0000256" key="10">
    <source>
        <dbReference type="ARBA" id="ARBA00052552"/>
    </source>
</evidence>
<evidence type="ECO:0000256" key="11">
    <source>
        <dbReference type="ARBA" id="ARBA00055070"/>
    </source>
</evidence>
<dbReference type="InterPro" id="IPR006091">
    <property type="entry name" value="Acyl-CoA_Oxase/DH_mid-dom"/>
</dbReference>
<dbReference type="Gene3D" id="1.20.140.10">
    <property type="entry name" value="Butyryl-CoA Dehydrogenase, subunit A, domain 3"/>
    <property type="match status" value="1"/>
</dbReference>
<dbReference type="Pfam" id="PF02771">
    <property type="entry name" value="Acyl-CoA_dh_N"/>
    <property type="match status" value="1"/>
</dbReference>
<gene>
    <name evidence="18" type="ORF">LSH36_9g03032</name>
</gene>
<evidence type="ECO:0000256" key="6">
    <source>
        <dbReference type="ARBA" id="ARBA00022827"/>
    </source>
</evidence>
<dbReference type="GO" id="GO:0009083">
    <property type="term" value="P:branched-chain amino acid catabolic process"/>
    <property type="evidence" value="ECO:0007669"/>
    <property type="project" value="UniProtKB-KW"/>
</dbReference>
<feature type="domain" description="Acyl-CoA oxidase/dehydrogenase middle" evidence="16">
    <location>
        <begin position="131"/>
        <end position="224"/>
    </location>
</feature>
<dbReference type="GO" id="GO:0050660">
    <property type="term" value="F:flavin adenine dinucleotide binding"/>
    <property type="evidence" value="ECO:0007669"/>
    <property type="project" value="InterPro"/>
</dbReference>
<evidence type="ECO:0000256" key="4">
    <source>
        <dbReference type="ARBA" id="ARBA00022456"/>
    </source>
</evidence>
<comment type="catalytic activity">
    <reaction evidence="10">
        <text>2-methylpropanoyl-CoA + oxidized [electron-transfer flavoprotein] + H(+) = 2-methylpropenoyl-CoA + reduced [electron-transfer flavoprotein]</text>
        <dbReference type="Rhea" id="RHEA:44180"/>
        <dbReference type="Rhea" id="RHEA-COMP:10685"/>
        <dbReference type="Rhea" id="RHEA-COMP:10686"/>
        <dbReference type="ChEBI" id="CHEBI:15378"/>
        <dbReference type="ChEBI" id="CHEBI:57338"/>
        <dbReference type="ChEBI" id="CHEBI:57692"/>
        <dbReference type="ChEBI" id="CHEBI:58307"/>
        <dbReference type="ChEBI" id="CHEBI:62500"/>
        <dbReference type="EC" id="1.3.8.5"/>
    </reaction>
    <physiologicalReaction direction="left-to-right" evidence="10">
        <dbReference type="Rhea" id="RHEA:44181"/>
    </physiologicalReaction>
</comment>
<dbReference type="Proteomes" id="UP001208570">
    <property type="component" value="Unassembled WGS sequence"/>
</dbReference>
<feature type="domain" description="Acyl-CoA dehydrogenase/oxidase C-terminal" evidence="15">
    <location>
        <begin position="238"/>
        <end position="386"/>
    </location>
</feature>
<dbReference type="Gene3D" id="2.40.110.10">
    <property type="entry name" value="Butyryl-CoA Dehydrogenase, subunit A, domain 2"/>
    <property type="match status" value="1"/>
</dbReference>
<comment type="cofactor">
    <cofactor evidence="1 14">
        <name>FAD</name>
        <dbReference type="ChEBI" id="CHEBI:57692"/>
    </cofactor>
</comment>
<dbReference type="InterPro" id="IPR037069">
    <property type="entry name" value="AcylCoA_DH/ox_N_sf"/>
</dbReference>
<evidence type="ECO:0000256" key="3">
    <source>
        <dbReference type="ARBA" id="ARBA00009347"/>
    </source>
</evidence>
<dbReference type="Pfam" id="PF02770">
    <property type="entry name" value="Acyl-CoA_dh_M"/>
    <property type="match status" value="1"/>
</dbReference>
<name>A0AAD9NGS7_9ANNE</name>
<comment type="catalytic activity">
    <reaction evidence="9">
        <text>propanoyl-CoA + oxidized [electron-transfer flavoprotein] + H(+) = acryloyl-CoA + reduced [electron-transfer flavoprotein]</text>
        <dbReference type="Rhea" id="RHEA:31287"/>
        <dbReference type="Rhea" id="RHEA-COMP:10685"/>
        <dbReference type="Rhea" id="RHEA-COMP:10686"/>
        <dbReference type="ChEBI" id="CHEBI:15378"/>
        <dbReference type="ChEBI" id="CHEBI:57367"/>
        <dbReference type="ChEBI" id="CHEBI:57392"/>
        <dbReference type="ChEBI" id="CHEBI:57692"/>
        <dbReference type="ChEBI" id="CHEBI:58307"/>
    </reaction>
    <physiologicalReaction direction="left-to-right" evidence="9">
        <dbReference type="Rhea" id="RHEA:31288"/>
    </physiologicalReaction>
</comment>
<keyword evidence="4" id="KW-0101">Branched-chain amino acid catabolism</keyword>
<evidence type="ECO:0000256" key="12">
    <source>
        <dbReference type="ARBA" id="ARBA00071686"/>
    </source>
</evidence>
<dbReference type="GO" id="GO:0005739">
    <property type="term" value="C:mitochondrion"/>
    <property type="evidence" value="ECO:0007669"/>
    <property type="project" value="TreeGrafter"/>
</dbReference>
<accession>A0AAD9NGS7</accession>
<feature type="domain" description="Acyl-CoA dehydrogenase/oxidase N-terminal" evidence="17">
    <location>
        <begin position="16"/>
        <end position="125"/>
    </location>
</feature>
<dbReference type="FunFam" id="1.20.140.10:FF:000001">
    <property type="entry name" value="Acyl-CoA dehydrogenase"/>
    <property type="match status" value="1"/>
</dbReference>
<dbReference type="EMBL" id="JAODUP010000009">
    <property type="protein sequence ID" value="KAK2169495.1"/>
    <property type="molecule type" value="Genomic_DNA"/>
</dbReference>
<dbReference type="InterPro" id="IPR046373">
    <property type="entry name" value="Acyl-CoA_Oxase/DH_mid-dom_sf"/>
</dbReference>
<dbReference type="PROSITE" id="PS00072">
    <property type="entry name" value="ACYL_COA_DH_1"/>
    <property type="match status" value="1"/>
</dbReference>
<dbReference type="GO" id="GO:0003853">
    <property type="term" value="F:short-chain 2-methyl fatty acyl-CoA dehydrogenase activity"/>
    <property type="evidence" value="ECO:0007669"/>
    <property type="project" value="UniProtKB-EC"/>
</dbReference>
<dbReference type="SUPFAM" id="SSF56645">
    <property type="entry name" value="Acyl-CoA dehydrogenase NM domain-like"/>
    <property type="match status" value="1"/>
</dbReference>
<evidence type="ECO:0000256" key="14">
    <source>
        <dbReference type="RuleBase" id="RU362125"/>
    </source>
</evidence>
<dbReference type="FunFam" id="2.40.110.10:FF:000001">
    <property type="entry name" value="Acyl-CoA dehydrogenase, mitochondrial"/>
    <property type="match status" value="1"/>
</dbReference>
<keyword evidence="5 14" id="KW-0285">Flavoprotein</keyword>